<evidence type="ECO:0000256" key="5">
    <source>
        <dbReference type="ARBA" id="ARBA00012925"/>
    </source>
</evidence>
<dbReference type="Proteomes" id="UP001159364">
    <property type="component" value="Linkage Group LG09"/>
</dbReference>
<accession>A0AAV8SRA7</accession>
<comment type="caution">
    <text evidence="12">The sequence shown here is derived from an EMBL/GenBank/DDBJ whole genome shotgun (WGS) entry which is preliminary data.</text>
</comment>
<feature type="chain" id="PRO_5043105617" description="Carbonic anhydrase" evidence="10">
    <location>
        <begin position="26"/>
        <end position="277"/>
    </location>
</feature>
<dbReference type="GO" id="GO:0006730">
    <property type="term" value="P:one-carbon metabolic process"/>
    <property type="evidence" value="ECO:0007669"/>
    <property type="project" value="TreeGrafter"/>
</dbReference>
<dbReference type="InterPro" id="IPR041891">
    <property type="entry name" value="Alpha_CA_prokaryot-like"/>
</dbReference>
<evidence type="ECO:0000256" key="1">
    <source>
        <dbReference type="ARBA" id="ARBA00001947"/>
    </source>
</evidence>
<dbReference type="EC" id="4.2.1.1" evidence="5 10"/>
<evidence type="ECO:0000256" key="8">
    <source>
        <dbReference type="ARBA" id="ARBA00023239"/>
    </source>
</evidence>
<comment type="function">
    <text evidence="2 10">Reversible hydration of carbon dioxide.</text>
</comment>
<evidence type="ECO:0000256" key="3">
    <source>
        <dbReference type="ARBA" id="ARBA00004470"/>
    </source>
</evidence>
<keyword evidence="13" id="KW-1185">Reference proteome</keyword>
<evidence type="ECO:0000256" key="6">
    <source>
        <dbReference type="ARBA" id="ARBA00022723"/>
    </source>
</evidence>
<dbReference type="EMBL" id="JAIWQS010000009">
    <property type="protein sequence ID" value="KAJ8754787.1"/>
    <property type="molecule type" value="Genomic_DNA"/>
</dbReference>
<dbReference type="SMART" id="SM01057">
    <property type="entry name" value="Carb_anhydrase"/>
    <property type="match status" value="1"/>
</dbReference>
<evidence type="ECO:0000259" key="11">
    <source>
        <dbReference type="PROSITE" id="PS51144"/>
    </source>
</evidence>
<dbReference type="GO" id="GO:0004089">
    <property type="term" value="F:carbonate dehydratase activity"/>
    <property type="evidence" value="ECO:0007669"/>
    <property type="project" value="UniProtKB-UniRule"/>
</dbReference>
<dbReference type="PANTHER" id="PTHR18952">
    <property type="entry name" value="CARBONIC ANHYDRASE"/>
    <property type="match status" value="1"/>
</dbReference>
<evidence type="ECO:0000256" key="4">
    <source>
        <dbReference type="ARBA" id="ARBA00006365"/>
    </source>
</evidence>
<dbReference type="GO" id="GO:0008270">
    <property type="term" value="F:zinc ion binding"/>
    <property type="evidence" value="ECO:0007669"/>
    <property type="project" value="UniProtKB-UniRule"/>
</dbReference>
<protein>
    <recommendedName>
        <fullName evidence="5 10">Carbonic anhydrase</fullName>
        <ecNumber evidence="5 10">4.2.1.1</ecNumber>
    </recommendedName>
</protein>
<dbReference type="InterPro" id="IPR023561">
    <property type="entry name" value="Carbonic_anhydrase_a-class"/>
</dbReference>
<evidence type="ECO:0000313" key="12">
    <source>
        <dbReference type="EMBL" id="KAJ8754787.1"/>
    </source>
</evidence>
<dbReference type="CDD" id="cd03124">
    <property type="entry name" value="alpha_CA_prokaryotic_like"/>
    <property type="match status" value="1"/>
</dbReference>
<keyword evidence="6 10" id="KW-0479">Metal-binding</keyword>
<dbReference type="SUPFAM" id="SSF51069">
    <property type="entry name" value="Carbonic anhydrase"/>
    <property type="match status" value="1"/>
</dbReference>
<feature type="signal peptide" evidence="10">
    <location>
        <begin position="1"/>
        <end position="25"/>
    </location>
</feature>
<dbReference type="GO" id="GO:0009570">
    <property type="term" value="C:chloroplast stroma"/>
    <property type="evidence" value="ECO:0007669"/>
    <property type="project" value="UniProtKB-SubCell"/>
</dbReference>
<gene>
    <name evidence="12" type="ORF">K2173_012176</name>
</gene>
<evidence type="ECO:0000256" key="10">
    <source>
        <dbReference type="RuleBase" id="RU367011"/>
    </source>
</evidence>
<keyword evidence="7 10" id="KW-0862">Zinc</keyword>
<comment type="cofactor">
    <cofactor evidence="1 10">
        <name>Zn(2+)</name>
        <dbReference type="ChEBI" id="CHEBI:29105"/>
    </cofactor>
</comment>
<reference evidence="12 13" key="1">
    <citation type="submission" date="2021-09" db="EMBL/GenBank/DDBJ databases">
        <title>Genomic insights and catalytic innovation underlie evolution of tropane alkaloids biosynthesis.</title>
        <authorList>
            <person name="Wang Y.-J."/>
            <person name="Tian T."/>
            <person name="Huang J.-P."/>
            <person name="Huang S.-X."/>
        </authorList>
    </citation>
    <scope>NUCLEOTIDE SEQUENCE [LARGE SCALE GENOMIC DNA]</scope>
    <source>
        <strain evidence="12">KIB-2018</strain>
        <tissue evidence="12">Leaf</tissue>
    </source>
</reference>
<dbReference type="Gene3D" id="3.10.200.10">
    <property type="entry name" value="Alpha carbonic anhydrase"/>
    <property type="match status" value="1"/>
</dbReference>
<sequence length="277" mass="31082">MAPNISFSSLALALLLLVASPHASGQEVKFSYNGSTGPDKWGRLCQAYNACGLGKIQSPINIKKDAVEEGKIYDPLNRDYKSGNATLVNRHFGVAVRFDSECGGMTIGGKRYTLKQFHWHTPSEHLIEGERYDAELHVVHMSEDKSFAVVSILFQYGGPDPFISKLRRGLEMLAKEKCGEKEEAQIALGNLSNKLLKKKSNKYYRYTGSLTTPPCSENVIWNVLTKVRKISKEQVESLRAPLDEDCKRNSRPVQPLNGRKVELYSKWDCHKLKSISC</sequence>
<evidence type="ECO:0000256" key="7">
    <source>
        <dbReference type="ARBA" id="ARBA00022833"/>
    </source>
</evidence>
<evidence type="ECO:0000256" key="2">
    <source>
        <dbReference type="ARBA" id="ARBA00002904"/>
    </source>
</evidence>
<dbReference type="Pfam" id="PF00194">
    <property type="entry name" value="Carb_anhydrase"/>
    <property type="match status" value="1"/>
</dbReference>
<dbReference type="InterPro" id="IPR018338">
    <property type="entry name" value="Carbonic_anhydrase_a-class_CS"/>
</dbReference>
<dbReference type="PANTHER" id="PTHR18952:SF236">
    <property type="entry name" value="ALPHA CARBONIC ANHYDRASE 1, CHLOROPLASTIC"/>
    <property type="match status" value="1"/>
</dbReference>
<dbReference type="PROSITE" id="PS00162">
    <property type="entry name" value="ALPHA_CA_1"/>
    <property type="match status" value="1"/>
</dbReference>
<dbReference type="InterPro" id="IPR001148">
    <property type="entry name" value="CA_dom"/>
</dbReference>
<name>A0AAV8SRA7_9ROSI</name>
<keyword evidence="10" id="KW-0732">Signal</keyword>
<evidence type="ECO:0000313" key="13">
    <source>
        <dbReference type="Proteomes" id="UP001159364"/>
    </source>
</evidence>
<evidence type="ECO:0000256" key="9">
    <source>
        <dbReference type="ARBA" id="ARBA00048348"/>
    </source>
</evidence>
<keyword evidence="8 10" id="KW-0456">Lyase</keyword>
<dbReference type="AlphaFoldDB" id="A0AAV8SRA7"/>
<feature type="domain" description="Alpha-carbonic anhydrase" evidence="11">
    <location>
        <begin position="28"/>
        <end position="265"/>
    </location>
</feature>
<comment type="subcellular location">
    <subcellularLocation>
        <location evidence="3">Plastid</location>
        <location evidence="3">Chloroplast stroma</location>
    </subcellularLocation>
</comment>
<comment type="similarity">
    <text evidence="10">Belongs to the alpha-carbonic anhydrase family.</text>
</comment>
<comment type="similarity">
    <text evidence="4">Belongs to the alpha-class carbonic anhydrase family.</text>
</comment>
<organism evidence="12 13">
    <name type="scientific">Erythroxylum novogranatense</name>
    <dbReference type="NCBI Taxonomy" id="1862640"/>
    <lineage>
        <taxon>Eukaryota</taxon>
        <taxon>Viridiplantae</taxon>
        <taxon>Streptophyta</taxon>
        <taxon>Embryophyta</taxon>
        <taxon>Tracheophyta</taxon>
        <taxon>Spermatophyta</taxon>
        <taxon>Magnoliopsida</taxon>
        <taxon>eudicotyledons</taxon>
        <taxon>Gunneridae</taxon>
        <taxon>Pentapetalae</taxon>
        <taxon>rosids</taxon>
        <taxon>fabids</taxon>
        <taxon>Malpighiales</taxon>
        <taxon>Erythroxylaceae</taxon>
        <taxon>Erythroxylum</taxon>
    </lineage>
</organism>
<comment type="catalytic activity">
    <reaction evidence="9 10">
        <text>hydrogencarbonate + H(+) = CO2 + H2O</text>
        <dbReference type="Rhea" id="RHEA:10748"/>
        <dbReference type="ChEBI" id="CHEBI:15377"/>
        <dbReference type="ChEBI" id="CHEBI:15378"/>
        <dbReference type="ChEBI" id="CHEBI:16526"/>
        <dbReference type="ChEBI" id="CHEBI:17544"/>
        <dbReference type="EC" id="4.2.1.1"/>
    </reaction>
</comment>
<dbReference type="InterPro" id="IPR036398">
    <property type="entry name" value="CA_dom_sf"/>
</dbReference>
<proteinExistence type="inferred from homology"/>
<dbReference type="PROSITE" id="PS51144">
    <property type="entry name" value="ALPHA_CA_2"/>
    <property type="match status" value="1"/>
</dbReference>